<dbReference type="Pfam" id="PF04893">
    <property type="entry name" value="Yip1"/>
    <property type="match status" value="1"/>
</dbReference>
<dbReference type="Proteomes" id="UP000009282">
    <property type="component" value="Chromosome"/>
</dbReference>
<dbReference type="STRING" id="1085623.GNIT_2231"/>
<dbReference type="InterPro" id="IPR006977">
    <property type="entry name" value="Yip1_dom"/>
</dbReference>
<dbReference type="KEGG" id="gni:GNIT_2231"/>
<accession>G4QKN1</accession>
<evidence type="ECO:0000259" key="6">
    <source>
        <dbReference type="Pfam" id="PF04893"/>
    </source>
</evidence>
<keyword evidence="2 5" id="KW-0812">Transmembrane</keyword>
<evidence type="ECO:0000256" key="5">
    <source>
        <dbReference type="SAM" id="Phobius"/>
    </source>
</evidence>
<evidence type="ECO:0000256" key="1">
    <source>
        <dbReference type="ARBA" id="ARBA00004141"/>
    </source>
</evidence>
<dbReference type="RefSeq" id="WP_014109207.1">
    <property type="nucleotide sequence ID" value="NC_016041.1"/>
</dbReference>
<feature type="transmembrane region" description="Helical" evidence="5">
    <location>
        <begin position="93"/>
        <end position="118"/>
    </location>
</feature>
<dbReference type="HOGENOM" id="CLU_098212_0_0_6"/>
<evidence type="ECO:0000313" key="7">
    <source>
        <dbReference type="EMBL" id="AEP30334.1"/>
    </source>
</evidence>
<keyword evidence="8" id="KW-1185">Reference proteome</keyword>
<feature type="transmembrane region" description="Helical" evidence="5">
    <location>
        <begin position="138"/>
        <end position="158"/>
    </location>
</feature>
<proteinExistence type="predicted"/>
<evidence type="ECO:0000256" key="4">
    <source>
        <dbReference type="ARBA" id="ARBA00023136"/>
    </source>
</evidence>
<reference evidence="7 8" key="1">
    <citation type="journal article" date="2011" name="J. Bacteriol.">
        <title>Complete genome sequence of seawater bacterium Glaciecola nitratireducens FR1064T.</title>
        <authorList>
            <person name="Bian F."/>
            <person name="Qin Q.L."/>
            <person name="Xie B.B."/>
            <person name="Shu Y.L."/>
            <person name="Zhang X.Y."/>
            <person name="Yu Y."/>
            <person name="Chen B."/>
            <person name="Chen X.L."/>
            <person name="Zhou B.C."/>
            <person name="Zhang Y.Z."/>
        </authorList>
    </citation>
    <scope>NUCLEOTIDE SEQUENCE [LARGE SCALE GENOMIC DNA]</scope>
    <source>
        <strain evidence="8">JCM 12485 / KCTC 12276 / FR1064</strain>
    </source>
</reference>
<feature type="domain" description="Yip1" evidence="6">
    <location>
        <begin position="17"/>
        <end position="237"/>
    </location>
</feature>
<organism evidence="7 8">
    <name type="scientific">Glaciecola nitratireducens (strain JCM 12485 / KCTC 12276 / FR1064)</name>
    <dbReference type="NCBI Taxonomy" id="1085623"/>
    <lineage>
        <taxon>Bacteria</taxon>
        <taxon>Pseudomonadati</taxon>
        <taxon>Pseudomonadota</taxon>
        <taxon>Gammaproteobacteria</taxon>
        <taxon>Alteromonadales</taxon>
        <taxon>Alteromonadaceae</taxon>
        <taxon>Brumicola</taxon>
    </lineage>
</organism>
<dbReference type="eggNOG" id="ENOG5030ECJ">
    <property type="taxonomic scope" value="Bacteria"/>
</dbReference>
<gene>
    <name evidence="7" type="ordered locus">GNIT_2231</name>
</gene>
<evidence type="ECO:0000313" key="8">
    <source>
        <dbReference type="Proteomes" id="UP000009282"/>
    </source>
</evidence>
<feature type="transmembrane region" description="Helical" evidence="5">
    <location>
        <begin position="37"/>
        <end position="55"/>
    </location>
</feature>
<dbReference type="EMBL" id="CP003060">
    <property type="protein sequence ID" value="AEP30334.1"/>
    <property type="molecule type" value="Genomic_DNA"/>
</dbReference>
<dbReference type="AlphaFoldDB" id="G4QKN1"/>
<name>G4QKN1_GLANF</name>
<comment type="subcellular location">
    <subcellularLocation>
        <location evidence="1">Membrane</location>
        <topology evidence="1">Multi-pass membrane protein</topology>
    </subcellularLocation>
</comment>
<feature type="transmembrane region" description="Helical" evidence="5">
    <location>
        <begin position="220"/>
        <end position="239"/>
    </location>
</feature>
<dbReference type="GO" id="GO:0016020">
    <property type="term" value="C:membrane"/>
    <property type="evidence" value="ECO:0007669"/>
    <property type="project" value="UniProtKB-SubCell"/>
</dbReference>
<sequence length="243" mass="27067">MSENKHDVSNPLQACNDIFIRPSEVFKALSLKDNWSWVPFILVAVISALPGYLYFGVVDYSWYVDGQLAMAMPDASPAELENTRPAYGSGESAALFALFGAPLSLIIMSAVMGLYYTLVTRNDDKSIHSFFDWYGAQWWFMMPTLIASVISLGLILLIEPGSQVSQSVLSPTSVGYIFSIEQSSSWFSFMSSLRIDSIWVIYLGAICLQQWTNFSRKKSIIIAALPTVIILSVTLLWTISQLD</sequence>
<protein>
    <recommendedName>
        <fullName evidence="6">Yip1 domain-containing protein</fullName>
    </recommendedName>
</protein>
<evidence type="ECO:0000256" key="2">
    <source>
        <dbReference type="ARBA" id="ARBA00022692"/>
    </source>
</evidence>
<dbReference type="OrthoDB" id="6272224at2"/>
<keyword evidence="3 5" id="KW-1133">Transmembrane helix</keyword>
<evidence type="ECO:0000256" key="3">
    <source>
        <dbReference type="ARBA" id="ARBA00022989"/>
    </source>
</evidence>
<keyword evidence="4 5" id="KW-0472">Membrane</keyword>